<evidence type="ECO:0000313" key="7">
    <source>
        <dbReference type="EMBL" id="KAI3875069.1"/>
    </source>
</evidence>
<dbReference type="Proteomes" id="UP001202328">
    <property type="component" value="Unassembled WGS sequence"/>
</dbReference>
<name>A0AAD4S9N3_9MAGN</name>
<gene>
    <name evidence="7" type="ORF">MKW98_019642</name>
</gene>
<feature type="domain" description="TF-B3" evidence="6">
    <location>
        <begin position="22"/>
        <end position="115"/>
    </location>
</feature>
<dbReference type="AlphaFoldDB" id="A0AAD4S9N3"/>
<keyword evidence="3" id="KW-0238">DNA-binding</keyword>
<keyword evidence="4" id="KW-0804">Transcription</keyword>
<keyword evidence="8" id="KW-1185">Reference proteome</keyword>
<accession>A0AAD4S9N3</accession>
<comment type="caution">
    <text evidence="7">The sequence shown here is derived from an EMBL/GenBank/DDBJ whole genome shotgun (WGS) entry which is preliminary data.</text>
</comment>
<dbReference type="InterPro" id="IPR003340">
    <property type="entry name" value="B3_DNA-bd"/>
</dbReference>
<dbReference type="PANTHER" id="PTHR31391">
    <property type="entry name" value="B3 DOMAIN-CONTAINING PROTEIN OS11G0197600-RELATED"/>
    <property type="match status" value="1"/>
</dbReference>
<dbReference type="SUPFAM" id="SSF101936">
    <property type="entry name" value="DNA-binding pseudobarrel domain"/>
    <property type="match status" value="2"/>
</dbReference>
<evidence type="ECO:0000256" key="3">
    <source>
        <dbReference type="ARBA" id="ARBA00023125"/>
    </source>
</evidence>
<reference evidence="7" key="1">
    <citation type="submission" date="2022-04" db="EMBL/GenBank/DDBJ databases">
        <title>A functionally conserved STORR gene fusion in Papaver species that diverged 16.8 million years ago.</title>
        <authorList>
            <person name="Catania T."/>
        </authorList>
    </citation>
    <scope>NUCLEOTIDE SEQUENCE</scope>
    <source>
        <strain evidence="7">S-188037</strain>
    </source>
</reference>
<dbReference type="InterPro" id="IPR044837">
    <property type="entry name" value="REM16-like"/>
</dbReference>
<evidence type="ECO:0000256" key="2">
    <source>
        <dbReference type="ARBA" id="ARBA00023015"/>
    </source>
</evidence>
<evidence type="ECO:0000256" key="5">
    <source>
        <dbReference type="ARBA" id="ARBA00023242"/>
    </source>
</evidence>
<keyword evidence="2" id="KW-0805">Transcription regulation</keyword>
<proteinExistence type="predicted"/>
<dbReference type="PROSITE" id="PS50863">
    <property type="entry name" value="B3"/>
    <property type="match status" value="2"/>
</dbReference>
<dbReference type="InterPro" id="IPR015300">
    <property type="entry name" value="DNA-bd_pseudobarrel_sf"/>
</dbReference>
<comment type="subcellular location">
    <subcellularLocation>
        <location evidence="1">Nucleus</location>
    </subcellularLocation>
</comment>
<evidence type="ECO:0000256" key="4">
    <source>
        <dbReference type="ARBA" id="ARBA00023163"/>
    </source>
</evidence>
<evidence type="ECO:0000256" key="1">
    <source>
        <dbReference type="ARBA" id="ARBA00004123"/>
    </source>
</evidence>
<keyword evidence="5" id="KW-0539">Nucleus</keyword>
<protein>
    <recommendedName>
        <fullName evidence="6">TF-B3 domain-containing protein</fullName>
    </recommendedName>
</protein>
<organism evidence="7 8">
    <name type="scientific">Papaver atlanticum</name>
    <dbReference type="NCBI Taxonomy" id="357466"/>
    <lineage>
        <taxon>Eukaryota</taxon>
        <taxon>Viridiplantae</taxon>
        <taxon>Streptophyta</taxon>
        <taxon>Embryophyta</taxon>
        <taxon>Tracheophyta</taxon>
        <taxon>Spermatophyta</taxon>
        <taxon>Magnoliopsida</taxon>
        <taxon>Ranunculales</taxon>
        <taxon>Papaveraceae</taxon>
        <taxon>Papaveroideae</taxon>
        <taxon>Papaver</taxon>
    </lineage>
</organism>
<feature type="domain" description="TF-B3" evidence="6">
    <location>
        <begin position="269"/>
        <end position="364"/>
    </location>
</feature>
<evidence type="ECO:0000313" key="8">
    <source>
        <dbReference type="Proteomes" id="UP001202328"/>
    </source>
</evidence>
<dbReference type="SMART" id="SM01019">
    <property type="entry name" value="B3"/>
    <property type="match status" value="2"/>
</dbReference>
<dbReference type="GO" id="GO:0003677">
    <property type="term" value="F:DNA binding"/>
    <property type="evidence" value="ECO:0007669"/>
    <property type="project" value="UniProtKB-KW"/>
</dbReference>
<dbReference type="GO" id="GO:0005634">
    <property type="term" value="C:nucleus"/>
    <property type="evidence" value="ECO:0007669"/>
    <property type="project" value="UniProtKB-SubCell"/>
</dbReference>
<dbReference type="EMBL" id="JAJJMB010012638">
    <property type="protein sequence ID" value="KAI3875069.1"/>
    <property type="molecule type" value="Genomic_DNA"/>
</dbReference>
<dbReference type="Gene3D" id="2.40.330.10">
    <property type="entry name" value="DNA-binding pseudobarrel domain"/>
    <property type="match status" value="2"/>
</dbReference>
<dbReference type="Pfam" id="PF02362">
    <property type="entry name" value="B3"/>
    <property type="match status" value="2"/>
</dbReference>
<dbReference type="PANTHER" id="PTHR31391:SF155">
    <property type="entry name" value="B3 DOMAIN-CONTAINING PROTEIN OS11G0197600"/>
    <property type="match status" value="1"/>
</dbReference>
<evidence type="ECO:0000259" key="6">
    <source>
        <dbReference type="PROSITE" id="PS50863"/>
    </source>
</evidence>
<dbReference type="CDD" id="cd10017">
    <property type="entry name" value="B3_DNA"/>
    <property type="match status" value="2"/>
</dbReference>
<sequence>MVKKTTKTPSSKSSSSVTRRVPEFFKIFLSPESFYKMKVPIEFLEQLRCEIPGTFSLRGPSGKVWRVRLLEMGDGYYFKDGWEDFVIDNFMSNKDFCAFKYVSENCLQVQIFERNGCEKESAFKANCSQASITNCSARHKGEKAVKNQGKFPIFKGRASTMNLSARCWGEKAVKNQGKFPIIKGRASTMNVSTRCWGGKAVKNQSKFPIFKGQASTMNRSARCWGKKAVKNQGERLGGPFISQRRDITVEEENVALNAALGFVSEKPYVMITMRKSHVYTGFCLPLPRSFWKAHLPDCSQEMTLRDPRGKTWTVRLYVNQIHQIGQLTEGWRKISFTNNIEASDVCIFELVKPNEFKLHIFRVIEEIVPLRRQRDM</sequence>